<evidence type="ECO:0000256" key="1">
    <source>
        <dbReference type="SAM" id="Phobius"/>
    </source>
</evidence>
<gene>
    <name evidence="2" type="ORF">AE0388_0004</name>
</gene>
<proteinExistence type="predicted"/>
<sequence>MSEQSPGFGREIRLPSSQQPKRLKITKTQVILAIAAVVVLAIAVWAIVASILPTEKMKREAAYEACTEDARSQLRDPDSAQFELTPVDLEAKDGKEPYGFDGHVRSRNGFGGMTSNTMMCIGKWDDDKGEADMSAVILPSR</sequence>
<accession>A0A0B9A617</accession>
<reference evidence="2 3" key="1">
    <citation type="submission" date="2014-11" db="EMBL/GenBank/DDBJ databases">
        <title>Draft Genome Sequence of Brevibacterium linens AE038-8.</title>
        <authorList>
            <person name="Maizel D."/>
            <person name="Utturkar S.M."/>
            <person name="Brown S.D."/>
            <person name="Ferrero M."/>
            <person name="Rosen B.P."/>
        </authorList>
    </citation>
    <scope>NUCLEOTIDE SEQUENCE [LARGE SCALE GENOMIC DNA]</scope>
    <source>
        <strain evidence="2 3">AE038-8</strain>
    </source>
</reference>
<organism evidence="2 3">
    <name type="scientific">Brevibacterium linens</name>
    <dbReference type="NCBI Taxonomy" id="1703"/>
    <lineage>
        <taxon>Bacteria</taxon>
        <taxon>Bacillati</taxon>
        <taxon>Actinomycetota</taxon>
        <taxon>Actinomycetes</taxon>
        <taxon>Micrococcales</taxon>
        <taxon>Brevibacteriaceae</taxon>
        <taxon>Brevibacterium</taxon>
    </lineage>
</organism>
<evidence type="ECO:0000313" key="3">
    <source>
        <dbReference type="Proteomes" id="UP000031488"/>
    </source>
</evidence>
<dbReference type="OrthoDB" id="10013848at2"/>
<keyword evidence="1" id="KW-0472">Membrane</keyword>
<name>A0A0B9A617_BRELN</name>
<keyword evidence="1" id="KW-1133">Transmembrane helix</keyword>
<feature type="transmembrane region" description="Helical" evidence="1">
    <location>
        <begin position="30"/>
        <end position="52"/>
    </location>
</feature>
<keyword evidence="1" id="KW-0812">Transmembrane</keyword>
<dbReference type="Proteomes" id="UP000031488">
    <property type="component" value="Unassembled WGS sequence"/>
</dbReference>
<protein>
    <submittedName>
        <fullName evidence="2">Uncharacterized protein</fullName>
    </submittedName>
</protein>
<dbReference type="EMBL" id="JTJZ01000010">
    <property type="protein sequence ID" value="KHS54180.1"/>
    <property type="molecule type" value="Genomic_DNA"/>
</dbReference>
<dbReference type="AlphaFoldDB" id="A0A0B9A617"/>
<comment type="caution">
    <text evidence="2">The sequence shown here is derived from an EMBL/GenBank/DDBJ whole genome shotgun (WGS) entry which is preliminary data.</text>
</comment>
<evidence type="ECO:0000313" key="2">
    <source>
        <dbReference type="EMBL" id="KHS54180.1"/>
    </source>
</evidence>
<keyword evidence="3" id="KW-1185">Reference proteome</keyword>
<dbReference type="RefSeq" id="WP_039206395.1">
    <property type="nucleotide sequence ID" value="NZ_JTJZ01000010.1"/>
</dbReference>